<dbReference type="InterPro" id="IPR020846">
    <property type="entry name" value="MFS_dom"/>
</dbReference>
<evidence type="ECO:0000256" key="5">
    <source>
        <dbReference type="ARBA" id="ARBA00022989"/>
    </source>
</evidence>
<keyword evidence="3" id="KW-0813">Transport</keyword>
<feature type="transmembrane region" description="Helical" evidence="7">
    <location>
        <begin position="327"/>
        <end position="345"/>
    </location>
</feature>
<dbReference type="PROSITE" id="PS00216">
    <property type="entry name" value="SUGAR_TRANSPORT_1"/>
    <property type="match status" value="1"/>
</dbReference>
<dbReference type="OrthoDB" id="6133115at2759"/>
<feature type="transmembrane region" description="Helical" evidence="7">
    <location>
        <begin position="195"/>
        <end position="215"/>
    </location>
</feature>
<evidence type="ECO:0000259" key="8">
    <source>
        <dbReference type="PROSITE" id="PS50850"/>
    </source>
</evidence>
<keyword evidence="6 7" id="KW-0472">Membrane</keyword>
<name>A0A3D8R5B7_9HELO</name>
<dbReference type="PROSITE" id="PS50850">
    <property type="entry name" value="MFS"/>
    <property type="match status" value="1"/>
</dbReference>
<evidence type="ECO:0000313" key="10">
    <source>
        <dbReference type="Proteomes" id="UP000256645"/>
    </source>
</evidence>
<gene>
    <name evidence="9" type="ORF">BP6252_08249</name>
</gene>
<evidence type="ECO:0000256" key="1">
    <source>
        <dbReference type="ARBA" id="ARBA00004141"/>
    </source>
</evidence>
<organism evidence="9 10">
    <name type="scientific">Coleophoma cylindrospora</name>
    <dbReference type="NCBI Taxonomy" id="1849047"/>
    <lineage>
        <taxon>Eukaryota</taxon>
        <taxon>Fungi</taxon>
        <taxon>Dikarya</taxon>
        <taxon>Ascomycota</taxon>
        <taxon>Pezizomycotina</taxon>
        <taxon>Leotiomycetes</taxon>
        <taxon>Helotiales</taxon>
        <taxon>Dermateaceae</taxon>
        <taxon>Coleophoma</taxon>
    </lineage>
</organism>
<dbReference type="GO" id="GO:0016020">
    <property type="term" value="C:membrane"/>
    <property type="evidence" value="ECO:0007669"/>
    <property type="project" value="UniProtKB-SubCell"/>
</dbReference>
<dbReference type="Pfam" id="PF00083">
    <property type="entry name" value="Sugar_tr"/>
    <property type="match status" value="1"/>
</dbReference>
<dbReference type="SUPFAM" id="SSF103473">
    <property type="entry name" value="MFS general substrate transporter"/>
    <property type="match status" value="1"/>
</dbReference>
<dbReference type="GO" id="GO:0005351">
    <property type="term" value="F:carbohydrate:proton symporter activity"/>
    <property type="evidence" value="ECO:0007669"/>
    <property type="project" value="TreeGrafter"/>
</dbReference>
<dbReference type="Gene3D" id="1.20.1250.20">
    <property type="entry name" value="MFS general substrate transporter like domains"/>
    <property type="match status" value="1"/>
</dbReference>
<feature type="transmembrane region" description="Helical" evidence="7">
    <location>
        <begin position="451"/>
        <end position="470"/>
    </location>
</feature>
<dbReference type="Proteomes" id="UP000256645">
    <property type="component" value="Unassembled WGS sequence"/>
</dbReference>
<feature type="transmembrane region" description="Helical" evidence="7">
    <location>
        <begin position="380"/>
        <end position="400"/>
    </location>
</feature>
<evidence type="ECO:0000313" key="9">
    <source>
        <dbReference type="EMBL" id="RDW69229.1"/>
    </source>
</evidence>
<comment type="subcellular location">
    <subcellularLocation>
        <location evidence="1">Membrane</location>
        <topology evidence="1">Multi-pass membrane protein</topology>
    </subcellularLocation>
</comment>
<reference evidence="9 10" key="1">
    <citation type="journal article" date="2018" name="IMA Fungus">
        <title>IMA Genome-F 9: Draft genome sequence of Annulohypoxylon stygium, Aspergillus mulundensis, Berkeleyomyces basicola (syn. Thielaviopsis basicola), Ceratocystis smalleyi, two Cercospora beticola strains, Coleophoma cylindrospora, Fusarium fracticaudum, Phialophora cf. hyalina, and Morchella septimelata.</title>
        <authorList>
            <person name="Wingfield B.D."/>
            <person name="Bills G.F."/>
            <person name="Dong Y."/>
            <person name="Huang W."/>
            <person name="Nel W.J."/>
            <person name="Swalarsk-Parry B.S."/>
            <person name="Vaghefi N."/>
            <person name="Wilken P.M."/>
            <person name="An Z."/>
            <person name="de Beer Z.W."/>
            <person name="De Vos L."/>
            <person name="Chen L."/>
            <person name="Duong T.A."/>
            <person name="Gao Y."/>
            <person name="Hammerbacher A."/>
            <person name="Kikkert J.R."/>
            <person name="Li Y."/>
            <person name="Li H."/>
            <person name="Li K."/>
            <person name="Li Q."/>
            <person name="Liu X."/>
            <person name="Ma X."/>
            <person name="Naidoo K."/>
            <person name="Pethybridge S.J."/>
            <person name="Sun J."/>
            <person name="Steenkamp E.T."/>
            <person name="van der Nest M.A."/>
            <person name="van Wyk S."/>
            <person name="Wingfield M.J."/>
            <person name="Xiong C."/>
            <person name="Yue Q."/>
            <person name="Zhang X."/>
        </authorList>
    </citation>
    <scope>NUCLEOTIDE SEQUENCE [LARGE SCALE GENOMIC DNA]</scope>
    <source>
        <strain evidence="9 10">BP6252</strain>
    </source>
</reference>
<evidence type="ECO:0000256" key="3">
    <source>
        <dbReference type="ARBA" id="ARBA00022448"/>
    </source>
</evidence>
<proteinExistence type="inferred from homology"/>
<keyword evidence="4 7" id="KW-0812">Transmembrane</keyword>
<comment type="similarity">
    <text evidence="2">Belongs to the major facilitator superfamily. Sugar transporter (TC 2.A.1.1) family.</text>
</comment>
<dbReference type="InterPro" id="IPR036259">
    <property type="entry name" value="MFS_trans_sf"/>
</dbReference>
<feature type="domain" description="Major facilitator superfamily (MFS) profile" evidence="8">
    <location>
        <begin position="37"/>
        <end position="474"/>
    </location>
</feature>
<evidence type="ECO:0000256" key="2">
    <source>
        <dbReference type="ARBA" id="ARBA00010992"/>
    </source>
</evidence>
<feature type="transmembrane region" description="Helical" evidence="7">
    <location>
        <begin position="421"/>
        <end position="439"/>
    </location>
</feature>
<comment type="caution">
    <text evidence="9">The sequence shown here is derived from an EMBL/GenBank/DDBJ whole genome shotgun (WGS) entry which is preliminary data.</text>
</comment>
<feature type="transmembrane region" description="Helical" evidence="7">
    <location>
        <begin position="352"/>
        <end position="374"/>
    </location>
</feature>
<dbReference type="EMBL" id="PDLM01000009">
    <property type="protein sequence ID" value="RDW69229.1"/>
    <property type="molecule type" value="Genomic_DNA"/>
</dbReference>
<evidence type="ECO:0000256" key="4">
    <source>
        <dbReference type="ARBA" id="ARBA00022692"/>
    </source>
</evidence>
<feature type="transmembrane region" description="Helical" evidence="7">
    <location>
        <begin position="72"/>
        <end position="94"/>
    </location>
</feature>
<keyword evidence="10" id="KW-1185">Reference proteome</keyword>
<dbReference type="PANTHER" id="PTHR48022">
    <property type="entry name" value="PLASTIDIC GLUCOSE TRANSPORTER 4"/>
    <property type="match status" value="1"/>
</dbReference>
<keyword evidence="5 7" id="KW-1133">Transmembrane helix</keyword>
<feature type="transmembrane region" description="Helical" evidence="7">
    <location>
        <begin position="164"/>
        <end position="183"/>
    </location>
</feature>
<dbReference type="InterPro" id="IPR005829">
    <property type="entry name" value="Sugar_transporter_CS"/>
</dbReference>
<feature type="transmembrane region" description="Helical" evidence="7">
    <location>
        <begin position="130"/>
        <end position="152"/>
    </location>
</feature>
<evidence type="ECO:0000256" key="7">
    <source>
        <dbReference type="SAM" id="Phobius"/>
    </source>
</evidence>
<dbReference type="AlphaFoldDB" id="A0A3D8R5B7"/>
<feature type="transmembrane region" description="Helical" evidence="7">
    <location>
        <begin position="31"/>
        <end position="50"/>
    </location>
</feature>
<dbReference type="InterPro" id="IPR005828">
    <property type="entry name" value="MFS_sugar_transport-like"/>
</dbReference>
<dbReference type="FunFam" id="1.20.1250.20:FF:000134">
    <property type="entry name" value="MFS sugar transporter protein"/>
    <property type="match status" value="1"/>
</dbReference>
<evidence type="ECO:0000256" key="6">
    <source>
        <dbReference type="ARBA" id="ARBA00023136"/>
    </source>
</evidence>
<feature type="transmembrane region" description="Helical" evidence="7">
    <location>
        <begin position="106"/>
        <end position="124"/>
    </location>
</feature>
<feature type="transmembrane region" description="Helical" evidence="7">
    <location>
        <begin position="285"/>
        <end position="307"/>
    </location>
</feature>
<sequence length="520" mass="57359">MTAQAGAQSVGHDLAELLPRDGKAWWKKPHLLSLNMMLFSAMMFSSAGGYDNSMMNGLQALEQWQVFMGHPVGAWLGFINAAQALGVIFGYPAMAYCADRWGRKRSVYYGVALLAVATGLQTGASSEAMFIVARFLVGTASAFFGAIPVLITETAFPTHRGKMTAGYNTLYYVGSLVSAWATFGTRNYTTSWAWRIPSVLQMLIPTISLPGFFLCPESPRWLINQGRTNEAREFFFKYHAGGDYQSPLVPFEMAEIEEALEAEKANHQSGSYADMIKTKGNRHRLFVSVALGIFAQWNGVGVVSYYLAAVLTTVGITSVTQQTLINGFLQLWNLFIAVSAASLVDRVGRRPLLILSSFGMLICYVIITGLSGSFASTQHAATGLAVIPMLFIYYGFYDIAFTPLLISYPAEIWQYQLRSRGIAVTFTSTMLALFFNLFVNPIALNAIAWKYYIVYVAILVLICFTAWFCFPETRGRSLEEIAVLFDGEDANIAPPGAVREAIELKMADKEAMHVENVKEA</sequence>
<dbReference type="InterPro" id="IPR050360">
    <property type="entry name" value="MFS_Sugar_Transporters"/>
</dbReference>
<protein>
    <recommendedName>
        <fullName evidence="8">Major facilitator superfamily (MFS) profile domain-containing protein</fullName>
    </recommendedName>
</protein>
<accession>A0A3D8R5B7</accession>
<dbReference type="PANTHER" id="PTHR48022:SF3">
    <property type="entry name" value="HEXOSE TRANSPORTER PROTEIN (AFU_ORTHOLOGUE AFUA_8G04480)-RELATED"/>
    <property type="match status" value="1"/>
</dbReference>